<dbReference type="EMBL" id="OZ034822">
    <property type="protein sequence ID" value="CAL1411217.1"/>
    <property type="molecule type" value="Genomic_DNA"/>
</dbReference>
<evidence type="ECO:0000256" key="1">
    <source>
        <dbReference type="SAM" id="MobiDB-lite"/>
    </source>
</evidence>
<feature type="compositionally biased region" description="Basic residues" evidence="1">
    <location>
        <begin position="16"/>
        <end position="27"/>
    </location>
</feature>
<accession>A0AAV2GLV0</accession>
<dbReference type="Proteomes" id="UP001497516">
    <property type="component" value="Chromosome 9"/>
</dbReference>
<dbReference type="AlphaFoldDB" id="A0AAV2GLV0"/>
<proteinExistence type="predicted"/>
<evidence type="ECO:0000313" key="3">
    <source>
        <dbReference type="Proteomes" id="UP001497516"/>
    </source>
</evidence>
<reference evidence="2 3" key="1">
    <citation type="submission" date="2024-04" db="EMBL/GenBank/DDBJ databases">
        <authorList>
            <person name="Fracassetti M."/>
        </authorList>
    </citation>
    <scope>NUCLEOTIDE SEQUENCE [LARGE SCALE GENOMIC DNA]</scope>
</reference>
<sequence>MPPAGRLPTPLLPIKRSNRASRLPHGKINKEVGRAIPSASIDLLTTTTSKDATGTKKFDLGLAGIKRRTALSYHELEGSLAPPLASDGLAISTANVDDVIAIRLKGGGNSIVGRR</sequence>
<protein>
    <submittedName>
        <fullName evidence="2">Uncharacterized protein</fullName>
    </submittedName>
</protein>
<keyword evidence="3" id="KW-1185">Reference proteome</keyword>
<name>A0AAV2GLV0_9ROSI</name>
<gene>
    <name evidence="2" type="ORF">LTRI10_LOCUS50588</name>
</gene>
<evidence type="ECO:0000313" key="2">
    <source>
        <dbReference type="EMBL" id="CAL1411217.1"/>
    </source>
</evidence>
<feature type="region of interest" description="Disordered" evidence="1">
    <location>
        <begin position="1"/>
        <end position="27"/>
    </location>
</feature>
<organism evidence="2 3">
    <name type="scientific">Linum trigynum</name>
    <dbReference type="NCBI Taxonomy" id="586398"/>
    <lineage>
        <taxon>Eukaryota</taxon>
        <taxon>Viridiplantae</taxon>
        <taxon>Streptophyta</taxon>
        <taxon>Embryophyta</taxon>
        <taxon>Tracheophyta</taxon>
        <taxon>Spermatophyta</taxon>
        <taxon>Magnoliopsida</taxon>
        <taxon>eudicotyledons</taxon>
        <taxon>Gunneridae</taxon>
        <taxon>Pentapetalae</taxon>
        <taxon>rosids</taxon>
        <taxon>fabids</taxon>
        <taxon>Malpighiales</taxon>
        <taxon>Linaceae</taxon>
        <taxon>Linum</taxon>
    </lineage>
</organism>